<keyword evidence="2" id="KW-0472">Membrane</keyword>
<dbReference type="InterPro" id="IPR018770">
    <property type="entry name" value="ChloroindolylP_hydrolase"/>
</dbReference>
<evidence type="ECO:0000256" key="2">
    <source>
        <dbReference type="SAM" id="Phobius"/>
    </source>
</evidence>
<dbReference type="AlphaFoldDB" id="A0A9D1EHS1"/>
<keyword evidence="2" id="KW-1133">Transmembrane helix</keyword>
<evidence type="ECO:0000256" key="1">
    <source>
        <dbReference type="SAM" id="MobiDB-lite"/>
    </source>
</evidence>
<feature type="region of interest" description="Disordered" evidence="1">
    <location>
        <begin position="42"/>
        <end position="74"/>
    </location>
</feature>
<organism evidence="3 4">
    <name type="scientific">Candidatus Egerieimonas intestinavium</name>
    <dbReference type="NCBI Taxonomy" id="2840777"/>
    <lineage>
        <taxon>Bacteria</taxon>
        <taxon>Bacillati</taxon>
        <taxon>Bacillota</taxon>
        <taxon>Clostridia</taxon>
        <taxon>Lachnospirales</taxon>
        <taxon>Lachnospiraceae</taxon>
        <taxon>Lachnospiraceae incertae sedis</taxon>
        <taxon>Candidatus Egerieimonas</taxon>
    </lineage>
</organism>
<protein>
    <submittedName>
        <fullName evidence="3">5-bromo-4-chloroindolyl phosphate hydrolysis family protein</fullName>
    </submittedName>
</protein>
<comment type="caution">
    <text evidence="3">The sequence shown here is derived from an EMBL/GenBank/DDBJ whole genome shotgun (WGS) entry which is preliminary data.</text>
</comment>
<sequence length="405" mass="46044">MDYRDFEHIGSEIRDLVQSAIDSRDFSRLNSTINQTLDAAKQTLRSAGSPRDTQRPENSQKVRGSSFTSYDRDRRDSDLRFAPVPKGRMAGPLLTCLGFSAAGIFGLSALILLLTTLFSQVPSETWIATILMLCFLGGSLIVGGVGRRKWNLVKRFRSYKRILGSRTYCSLEELSQLSRRKISGLRSDLTLMIDKGMFPQGHLDRQGTCLMLTDDVFQQYCAAEQELARRQREASVVHVQEEKAPSGLSQECQHILEEGDEYIRHIHHCNDILPGVEISQKLDRLETIMRKIFDQVEKDPDLAPELHKLMNYYLPTTRKLLDAYCELDAQPVGGENIASTKLEIERTLDTINEAFENLLDRFFEDTAWDIASDISVMKTMLAQEGLTEDPLTKAGKERNKQWKMK</sequence>
<keyword evidence="2" id="KW-0812">Transmembrane</keyword>
<dbReference type="EMBL" id="DVHU01000002">
    <property type="protein sequence ID" value="HIR91799.1"/>
    <property type="molecule type" value="Genomic_DNA"/>
</dbReference>
<feature type="transmembrane region" description="Helical" evidence="2">
    <location>
        <begin position="93"/>
        <end position="114"/>
    </location>
</feature>
<accession>A0A9D1EHS1</accession>
<proteinExistence type="predicted"/>
<feature type="transmembrane region" description="Helical" evidence="2">
    <location>
        <begin position="126"/>
        <end position="146"/>
    </location>
</feature>
<evidence type="ECO:0000313" key="4">
    <source>
        <dbReference type="Proteomes" id="UP000886841"/>
    </source>
</evidence>
<evidence type="ECO:0000313" key="3">
    <source>
        <dbReference type="EMBL" id="HIR91799.1"/>
    </source>
</evidence>
<reference evidence="3" key="2">
    <citation type="journal article" date="2021" name="PeerJ">
        <title>Extensive microbial diversity within the chicken gut microbiome revealed by metagenomics and culture.</title>
        <authorList>
            <person name="Gilroy R."/>
            <person name="Ravi A."/>
            <person name="Getino M."/>
            <person name="Pursley I."/>
            <person name="Horton D.L."/>
            <person name="Alikhan N.F."/>
            <person name="Baker D."/>
            <person name="Gharbi K."/>
            <person name="Hall N."/>
            <person name="Watson M."/>
            <person name="Adriaenssens E.M."/>
            <person name="Foster-Nyarko E."/>
            <person name="Jarju S."/>
            <person name="Secka A."/>
            <person name="Antonio M."/>
            <person name="Oren A."/>
            <person name="Chaudhuri R.R."/>
            <person name="La Ragione R."/>
            <person name="Hildebrand F."/>
            <person name="Pallen M.J."/>
        </authorList>
    </citation>
    <scope>NUCLEOTIDE SEQUENCE</scope>
    <source>
        <strain evidence="3">ChiSxjej1B13-7041</strain>
    </source>
</reference>
<reference evidence="3" key="1">
    <citation type="submission" date="2020-10" db="EMBL/GenBank/DDBJ databases">
        <authorList>
            <person name="Gilroy R."/>
        </authorList>
    </citation>
    <scope>NUCLEOTIDE SEQUENCE</scope>
    <source>
        <strain evidence="3">ChiSxjej1B13-7041</strain>
    </source>
</reference>
<dbReference type="Pfam" id="PF10112">
    <property type="entry name" value="Halogen_Hydrol"/>
    <property type="match status" value="1"/>
</dbReference>
<name>A0A9D1EHS1_9FIRM</name>
<gene>
    <name evidence="3" type="ORF">IAB98_00065</name>
</gene>
<dbReference type="Proteomes" id="UP000886841">
    <property type="component" value="Unassembled WGS sequence"/>
</dbReference>